<dbReference type="PANTHER" id="PTHR11579">
    <property type="entry name" value="PROTEIN-L-ISOASPARTATE O-METHYLTRANSFERASE"/>
    <property type="match status" value="1"/>
</dbReference>
<dbReference type="InterPro" id="IPR029063">
    <property type="entry name" value="SAM-dependent_MTases_sf"/>
</dbReference>
<dbReference type="Pfam" id="PF01135">
    <property type="entry name" value="PCMT"/>
    <property type="match status" value="1"/>
</dbReference>
<dbReference type="GO" id="GO:0004719">
    <property type="term" value="F:protein-L-isoaspartate (D-aspartate) O-methyltransferase activity"/>
    <property type="evidence" value="ECO:0007669"/>
    <property type="project" value="UniProtKB-UniRule"/>
</dbReference>
<protein>
    <recommendedName>
        <fullName evidence="7">Protein-L-isoaspartate O-methyltransferase</fullName>
        <ecNumber evidence="7">2.1.1.77</ecNumber>
    </recommendedName>
    <alternativeName>
        <fullName evidence="7">L-isoaspartyl protein carboxyl methyltransferase</fullName>
    </alternativeName>
    <alternativeName>
        <fullName evidence="7">Protein L-isoaspartyl methyltransferase</fullName>
    </alternativeName>
    <alternativeName>
        <fullName evidence="7">Protein-beta-aspartate methyltransferase</fullName>
        <shortName evidence="7">PIMT</shortName>
    </alternativeName>
</protein>
<comment type="caution">
    <text evidence="8">The sequence shown here is derived from an EMBL/GenBank/DDBJ whole genome shotgun (WGS) entry which is preliminary data.</text>
</comment>
<evidence type="ECO:0000256" key="5">
    <source>
        <dbReference type="ARBA" id="ARBA00022679"/>
    </source>
</evidence>
<dbReference type="PANTHER" id="PTHR11579:SF0">
    <property type="entry name" value="PROTEIN-L-ISOASPARTATE(D-ASPARTATE) O-METHYLTRANSFERASE"/>
    <property type="match status" value="1"/>
</dbReference>
<evidence type="ECO:0000256" key="3">
    <source>
        <dbReference type="ARBA" id="ARBA00022490"/>
    </source>
</evidence>
<evidence type="ECO:0000256" key="6">
    <source>
        <dbReference type="ARBA" id="ARBA00022691"/>
    </source>
</evidence>
<keyword evidence="9" id="KW-1185">Reference proteome</keyword>
<dbReference type="EC" id="2.1.1.77" evidence="7"/>
<organism evidence="8 9">
    <name type="scientific">Neoroseomonas lacus</name>
    <dbReference type="NCBI Taxonomy" id="287609"/>
    <lineage>
        <taxon>Bacteria</taxon>
        <taxon>Pseudomonadati</taxon>
        <taxon>Pseudomonadota</taxon>
        <taxon>Alphaproteobacteria</taxon>
        <taxon>Acetobacterales</taxon>
        <taxon>Acetobacteraceae</taxon>
        <taxon>Neoroseomonas</taxon>
    </lineage>
</organism>
<dbReference type="PROSITE" id="PS01279">
    <property type="entry name" value="PCMT"/>
    <property type="match status" value="1"/>
</dbReference>
<evidence type="ECO:0000313" key="9">
    <source>
        <dbReference type="Proteomes" id="UP000661507"/>
    </source>
</evidence>
<dbReference type="AlphaFoldDB" id="A0A917NWB0"/>
<name>A0A917NWB0_9PROT</name>
<sequence>MQGAKAYSRNAPGCVDWACRRSGRRGLLAGLGLLARDAIAATDAEAREAMVTTIAQYTSAAASALGRDKIDPRVLDVMRRVPRHVFVPASLRSNAYDDRPLPIGFGQTISQPFIVALMTDMLRTAPDQVILEIGTGSGYQAAVLSGLVRTVHSIEILAALADAARSRLREHGFGNVLVHLGNGYFGVPSAAPFDGIIATAAAGSIPLPLLQQLRPGGRMVIPIGNPFATQHLMLVEKAMDGVVRTRRTLPVRFVPFVDAG</sequence>
<keyword evidence="6 7" id="KW-0949">S-adenosyl-L-methionine</keyword>
<dbReference type="NCBIfam" id="NF001453">
    <property type="entry name" value="PRK00312.1"/>
    <property type="match status" value="1"/>
</dbReference>
<keyword evidence="4 7" id="KW-0489">Methyltransferase</keyword>
<comment type="catalytic activity">
    <reaction evidence="7">
        <text>[protein]-L-isoaspartate + S-adenosyl-L-methionine = [protein]-L-isoaspartate alpha-methyl ester + S-adenosyl-L-homocysteine</text>
        <dbReference type="Rhea" id="RHEA:12705"/>
        <dbReference type="Rhea" id="RHEA-COMP:12143"/>
        <dbReference type="Rhea" id="RHEA-COMP:12144"/>
        <dbReference type="ChEBI" id="CHEBI:57856"/>
        <dbReference type="ChEBI" id="CHEBI:59789"/>
        <dbReference type="ChEBI" id="CHEBI:90596"/>
        <dbReference type="ChEBI" id="CHEBI:90598"/>
        <dbReference type="EC" id="2.1.1.77"/>
    </reaction>
</comment>
<dbReference type="Proteomes" id="UP000661507">
    <property type="component" value="Unassembled WGS sequence"/>
</dbReference>
<comment type="similarity">
    <text evidence="2 7">Belongs to the methyltransferase superfamily. L-isoaspartyl/D-aspartyl protein methyltransferase family.</text>
</comment>
<dbReference type="Gene3D" id="3.40.50.150">
    <property type="entry name" value="Vaccinia Virus protein VP39"/>
    <property type="match status" value="1"/>
</dbReference>
<evidence type="ECO:0000256" key="4">
    <source>
        <dbReference type="ARBA" id="ARBA00022603"/>
    </source>
</evidence>
<dbReference type="CDD" id="cd02440">
    <property type="entry name" value="AdoMet_MTases"/>
    <property type="match status" value="1"/>
</dbReference>
<dbReference type="GO" id="GO:0005737">
    <property type="term" value="C:cytoplasm"/>
    <property type="evidence" value="ECO:0007669"/>
    <property type="project" value="UniProtKB-SubCell"/>
</dbReference>
<evidence type="ECO:0000256" key="2">
    <source>
        <dbReference type="ARBA" id="ARBA00005369"/>
    </source>
</evidence>
<evidence type="ECO:0000256" key="1">
    <source>
        <dbReference type="ARBA" id="ARBA00004496"/>
    </source>
</evidence>
<reference evidence="8" key="1">
    <citation type="journal article" date="2014" name="Int. J. Syst. Evol. Microbiol.">
        <title>Complete genome sequence of Corynebacterium casei LMG S-19264T (=DSM 44701T), isolated from a smear-ripened cheese.</title>
        <authorList>
            <consortium name="US DOE Joint Genome Institute (JGI-PGF)"/>
            <person name="Walter F."/>
            <person name="Albersmeier A."/>
            <person name="Kalinowski J."/>
            <person name="Ruckert C."/>
        </authorList>
    </citation>
    <scope>NUCLEOTIDE SEQUENCE</scope>
    <source>
        <strain evidence="8">CGMCC 1.3617</strain>
    </source>
</reference>
<keyword evidence="3 7" id="KW-0963">Cytoplasm</keyword>
<feature type="active site" evidence="7">
    <location>
        <position position="110"/>
    </location>
</feature>
<comment type="function">
    <text evidence="7">Catalyzes the methyl esterification of L-isoaspartyl residues in peptides and proteins that result from spontaneous decomposition of normal L-aspartyl and L-asparaginyl residues. It plays a role in the repair and/or degradation of damaged proteins.</text>
</comment>
<dbReference type="NCBIfam" id="TIGR00080">
    <property type="entry name" value="pimt"/>
    <property type="match status" value="1"/>
</dbReference>
<proteinExistence type="inferred from homology"/>
<evidence type="ECO:0000313" key="8">
    <source>
        <dbReference type="EMBL" id="GGJ35472.1"/>
    </source>
</evidence>
<dbReference type="GO" id="GO:0030091">
    <property type="term" value="P:protein repair"/>
    <property type="evidence" value="ECO:0007669"/>
    <property type="project" value="UniProtKB-UniRule"/>
</dbReference>
<dbReference type="HAMAP" id="MF_00090">
    <property type="entry name" value="PIMT"/>
    <property type="match status" value="1"/>
</dbReference>
<reference evidence="8" key="2">
    <citation type="submission" date="2020-09" db="EMBL/GenBank/DDBJ databases">
        <authorList>
            <person name="Sun Q."/>
            <person name="Zhou Y."/>
        </authorList>
    </citation>
    <scope>NUCLEOTIDE SEQUENCE</scope>
    <source>
        <strain evidence="8">CGMCC 1.3617</strain>
    </source>
</reference>
<evidence type="ECO:0000256" key="7">
    <source>
        <dbReference type="HAMAP-Rule" id="MF_00090"/>
    </source>
</evidence>
<dbReference type="EMBL" id="BMKW01000014">
    <property type="protein sequence ID" value="GGJ35472.1"/>
    <property type="molecule type" value="Genomic_DNA"/>
</dbReference>
<dbReference type="SUPFAM" id="SSF53335">
    <property type="entry name" value="S-adenosyl-L-methionine-dependent methyltransferases"/>
    <property type="match status" value="1"/>
</dbReference>
<accession>A0A917NWB0</accession>
<dbReference type="GO" id="GO:0032259">
    <property type="term" value="P:methylation"/>
    <property type="evidence" value="ECO:0007669"/>
    <property type="project" value="UniProtKB-KW"/>
</dbReference>
<gene>
    <name evidence="7 8" type="primary">pcm</name>
    <name evidence="8" type="ORF">GCM10011320_49050</name>
</gene>
<dbReference type="FunFam" id="3.40.50.150:FF:000010">
    <property type="entry name" value="Protein-L-isoaspartate O-methyltransferase"/>
    <property type="match status" value="1"/>
</dbReference>
<keyword evidence="5 7" id="KW-0808">Transferase</keyword>
<dbReference type="InterPro" id="IPR000682">
    <property type="entry name" value="PCMT"/>
</dbReference>
<comment type="subcellular location">
    <subcellularLocation>
        <location evidence="1 7">Cytoplasm</location>
    </subcellularLocation>
</comment>